<dbReference type="RefSeq" id="WP_173135684.1">
    <property type="nucleotide sequence ID" value="NZ_JABRWJ010000029.1"/>
</dbReference>
<dbReference type="EMBL" id="JABRWJ010000029">
    <property type="protein sequence ID" value="NRF72444.1"/>
    <property type="molecule type" value="Genomic_DNA"/>
</dbReference>
<evidence type="ECO:0000313" key="2">
    <source>
        <dbReference type="Proteomes" id="UP000737171"/>
    </source>
</evidence>
<proteinExistence type="predicted"/>
<reference evidence="1 2" key="1">
    <citation type="submission" date="2020-05" db="EMBL/GenBank/DDBJ databases">
        <title>Aquincola sp. isolate from soil.</title>
        <authorList>
            <person name="Han J."/>
            <person name="Kim D.-U."/>
        </authorList>
    </citation>
    <scope>NUCLEOTIDE SEQUENCE [LARGE SCALE GENOMIC DNA]</scope>
    <source>
        <strain evidence="1 2">S2</strain>
    </source>
</reference>
<keyword evidence="2" id="KW-1185">Reference proteome</keyword>
<evidence type="ECO:0000313" key="1">
    <source>
        <dbReference type="EMBL" id="NRF72444.1"/>
    </source>
</evidence>
<sequence>MQNPTDKEVFYQKYRGNPYLLSLREMKRNKPLVEVKVATPYDKYLTVKSLQSALDRLPEVGTHVEASNLIRQHIRKEMASAPADKPVIIALAEMHDEDLAVTGAMSTLHLLEPHSQKKYLAELTPRRVARFQRDEAEERRAAFQAAEAAGTGFTTTDMPVHPSLARALTNCTYALEKGFDIEGMDTLHASASSQDAREAAMVENIAREAREASVTVVSTGRVHLPYLHEKLSRNFHVIAVMHAAMPEKGDHEALKRVSYGLAKQDQILMLRPSSELGQEPIDAIELQRRFT</sequence>
<comment type="caution">
    <text evidence="1">The sequence shown here is derived from an EMBL/GenBank/DDBJ whole genome shotgun (WGS) entry which is preliminary data.</text>
</comment>
<organism evidence="1 2">
    <name type="scientific">Pseudaquabacterium terrae</name>
    <dbReference type="NCBI Taxonomy" id="2732868"/>
    <lineage>
        <taxon>Bacteria</taxon>
        <taxon>Pseudomonadati</taxon>
        <taxon>Pseudomonadota</taxon>
        <taxon>Betaproteobacteria</taxon>
        <taxon>Burkholderiales</taxon>
        <taxon>Sphaerotilaceae</taxon>
        <taxon>Pseudaquabacterium</taxon>
    </lineage>
</organism>
<protein>
    <submittedName>
        <fullName evidence="1">Uncharacterized protein</fullName>
    </submittedName>
</protein>
<accession>A0ABX2EVJ2</accession>
<name>A0ABX2EVJ2_9BURK</name>
<dbReference type="Proteomes" id="UP000737171">
    <property type="component" value="Unassembled WGS sequence"/>
</dbReference>
<gene>
    <name evidence="1" type="ORF">HLB44_36395</name>
</gene>